<evidence type="ECO:0000313" key="5">
    <source>
        <dbReference type="EMBL" id="QHC48511.1"/>
    </source>
</evidence>
<dbReference type="InterPro" id="IPR018335">
    <property type="entry name" value="Tscrpt_reg_HTH_Crp-type_CS"/>
</dbReference>
<evidence type="ECO:0000256" key="3">
    <source>
        <dbReference type="ARBA" id="ARBA00023163"/>
    </source>
</evidence>
<dbReference type="InterPro" id="IPR036390">
    <property type="entry name" value="WH_DNA-bd_sf"/>
</dbReference>
<dbReference type="SUPFAM" id="SSF46785">
    <property type="entry name" value="Winged helix' DNA-binding domain"/>
    <property type="match status" value="1"/>
</dbReference>
<dbReference type="FunFam" id="1.10.10.10:FF:000028">
    <property type="entry name" value="Fumarate/nitrate reduction transcriptional regulator Fnr"/>
    <property type="match status" value="1"/>
</dbReference>
<protein>
    <submittedName>
        <fullName evidence="5">Fumarate/nitrate reduction transcriptional regulator Fnr</fullName>
    </submittedName>
</protein>
<dbReference type="Gene3D" id="1.10.10.10">
    <property type="entry name" value="Winged helix-like DNA-binding domain superfamily/Winged helix DNA-binding domain"/>
    <property type="match status" value="1"/>
</dbReference>
<evidence type="ECO:0000256" key="2">
    <source>
        <dbReference type="ARBA" id="ARBA00023125"/>
    </source>
</evidence>
<dbReference type="PANTHER" id="PTHR24567:SF75">
    <property type="entry name" value="FUMARATE AND NITRATE REDUCTION REGULATORY PROTEIN"/>
    <property type="match status" value="1"/>
</dbReference>
<dbReference type="PANTHER" id="PTHR24567">
    <property type="entry name" value="CRP FAMILY TRANSCRIPTIONAL REGULATORY PROTEIN"/>
    <property type="match status" value="1"/>
</dbReference>
<dbReference type="InterPro" id="IPR014710">
    <property type="entry name" value="RmlC-like_jellyroll"/>
</dbReference>
<feature type="domain" description="HTH crp-type" evidence="4">
    <location>
        <begin position="164"/>
        <end position="237"/>
    </location>
</feature>
<reference evidence="5 6" key="1">
    <citation type="submission" date="2019-01" db="EMBL/GenBank/DDBJ databases">
        <title>Complete genome of a denitifying bacterium Halomons sp. BC-M4-5.</title>
        <authorList>
            <person name="Wang L."/>
            <person name="Shao Z."/>
        </authorList>
    </citation>
    <scope>NUCLEOTIDE SEQUENCE [LARGE SCALE GENOMIC DNA]</scope>
    <source>
        <strain evidence="5 6">BC-M4-5</strain>
    </source>
</reference>
<dbReference type="SUPFAM" id="SSF51206">
    <property type="entry name" value="cAMP-binding domain-like"/>
    <property type="match status" value="1"/>
</dbReference>
<dbReference type="PRINTS" id="PR00034">
    <property type="entry name" value="HTHCRP"/>
</dbReference>
<dbReference type="GO" id="GO:0003677">
    <property type="term" value="F:DNA binding"/>
    <property type="evidence" value="ECO:0007669"/>
    <property type="project" value="UniProtKB-KW"/>
</dbReference>
<sequence length="256" mass="28720">MGEGSNASQLIRLHEIRKACSSCSLRELCLPVALDRKDTDELDRIVERNRPLRKSEKLCRPGQPFSAIYAVLSGCLKSSLMGHDGESQVIAFHLPGELVGLDAIGSGSHPTTIEALETTSVCRIPFSQLEALSRKIPGLQHQLLRVMSKEIFCEHELLQVVSRRTAEQRLAIMLINLSQRFGRRGLSRTRFRLPMSRLDLGNYLGLAPETTSRTFRRFIDQGLLKVTGKEVELLDLSALQELTDGMSTPFHSRKQR</sequence>
<dbReference type="InterPro" id="IPR050397">
    <property type="entry name" value="Env_Response_Regulators"/>
</dbReference>
<dbReference type="SMART" id="SM00100">
    <property type="entry name" value="cNMP"/>
    <property type="match status" value="1"/>
</dbReference>
<accession>A0A6I6SGI0</accession>
<dbReference type="EMBL" id="CP035042">
    <property type="protein sequence ID" value="QHC48511.1"/>
    <property type="molecule type" value="Genomic_DNA"/>
</dbReference>
<dbReference type="SMART" id="SM00419">
    <property type="entry name" value="HTH_CRP"/>
    <property type="match status" value="1"/>
</dbReference>
<dbReference type="Gene3D" id="2.60.120.10">
    <property type="entry name" value="Jelly Rolls"/>
    <property type="match status" value="1"/>
</dbReference>
<keyword evidence="2" id="KW-0238">DNA-binding</keyword>
<dbReference type="GO" id="GO:0005829">
    <property type="term" value="C:cytosol"/>
    <property type="evidence" value="ECO:0007669"/>
    <property type="project" value="TreeGrafter"/>
</dbReference>
<dbReference type="CDD" id="cd00038">
    <property type="entry name" value="CAP_ED"/>
    <property type="match status" value="1"/>
</dbReference>
<dbReference type="Pfam" id="PF13545">
    <property type="entry name" value="HTH_Crp_2"/>
    <property type="match status" value="1"/>
</dbReference>
<dbReference type="GO" id="GO:0003700">
    <property type="term" value="F:DNA-binding transcription factor activity"/>
    <property type="evidence" value="ECO:0007669"/>
    <property type="project" value="InterPro"/>
</dbReference>
<dbReference type="InterPro" id="IPR000595">
    <property type="entry name" value="cNMP-bd_dom"/>
</dbReference>
<dbReference type="Proteomes" id="UP000464013">
    <property type="component" value="Chromosome"/>
</dbReference>
<dbReference type="InterPro" id="IPR012318">
    <property type="entry name" value="HTH_CRP"/>
</dbReference>
<dbReference type="CDD" id="cd00092">
    <property type="entry name" value="HTH_CRP"/>
    <property type="match status" value="1"/>
</dbReference>
<keyword evidence="6" id="KW-1185">Reference proteome</keyword>
<evidence type="ECO:0000259" key="4">
    <source>
        <dbReference type="PROSITE" id="PS51063"/>
    </source>
</evidence>
<dbReference type="InterPro" id="IPR018490">
    <property type="entry name" value="cNMP-bd_dom_sf"/>
</dbReference>
<evidence type="ECO:0000313" key="6">
    <source>
        <dbReference type="Proteomes" id="UP000464013"/>
    </source>
</evidence>
<dbReference type="OrthoDB" id="7643467at2"/>
<name>A0A6I6SGI0_9GAMM</name>
<keyword evidence="1" id="KW-0805">Transcription regulation</keyword>
<dbReference type="KEGG" id="htx:EKK97_01345"/>
<dbReference type="Pfam" id="PF00027">
    <property type="entry name" value="cNMP_binding"/>
    <property type="match status" value="1"/>
</dbReference>
<dbReference type="AlphaFoldDB" id="A0A6I6SGI0"/>
<dbReference type="PROSITE" id="PS00042">
    <property type="entry name" value="HTH_CRP_1"/>
    <property type="match status" value="1"/>
</dbReference>
<dbReference type="InterPro" id="IPR036388">
    <property type="entry name" value="WH-like_DNA-bd_sf"/>
</dbReference>
<organism evidence="5 6">
    <name type="scientific">Billgrantia tianxiuensis</name>
    <dbReference type="NCBI Taxonomy" id="2497861"/>
    <lineage>
        <taxon>Bacteria</taxon>
        <taxon>Pseudomonadati</taxon>
        <taxon>Pseudomonadota</taxon>
        <taxon>Gammaproteobacteria</taxon>
        <taxon>Oceanospirillales</taxon>
        <taxon>Halomonadaceae</taxon>
        <taxon>Billgrantia</taxon>
    </lineage>
</organism>
<evidence type="ECO:0000256" key="1">
    <source>
        <dbReference type="ARBA" id="ARBA00023015"/>
    </source>
</evidence>
<proteinExistence type="predicted"/>
<dbReference type="PROSITE" id="PS51063">
    <property type="entry name" value="HTH_CRP_2"/>
    <property type="match status" value="1"/>
</dbReference>
<gene>
    <name evidence="5" type="ORF">EKK97_01345</name>
</gene>
<dbReference type="RefSeq" id="WP_159548189.1">
    <property type="nucleotide sequence ID" value="NZ_CP035042.1"/>
</dbReference>
<dbReference type="NCBIfam" id="NF008365">
    <property type="entry name" value="PRK11161.1"/>
    <property type="match status" value="1"/>
</dbReference>
<keyword evidence="3" id="KW-0804">Transcription</keyword>